<keyword evidence="1" id="KW-0547">Nucleotide-binding</keyword>
<sequence>MTVQPWLLLSSRPLDRFESAHVPLAASAFHGYASAWPVPAPDDRHDASGRPRTRLHVGGDNLIEVQGDQLTVTTSSRNTCALYWSADHQGNFVLSTDLLIAASAWMSLTDCQLGVREQAGVHLDDRSSIHGIGRLLHSSRLEVVLQGNQVRVGRDAMQDTLALQSDRYGDALFAGQTQIRALQESIAGHLQRPGKVAALVSGGVDSGLVAALLAAQCPDFEAFSIGTPWGNEFDDAQQLADALGRPLNRVELDPQSILLALPQTIRAFGHPQPQAVEIGVAITAFCRQLEEGRTIFTGYGSDLINSGMATGDGLAEDIRSSIAVEVDKTRYSSELTGIAAQACGSELVHPYWDLPVLRSALDTCPSVKTTRGREKGHLRLAAEQWLPAEVAWRKKTAIHHGNGLGTALSQLIDVTTHQSASAPALYRQILATQLDQAVRAPLAPLCAEEVLDRALHSLAHCR</sequence>
<feature type="domain" description="Asparagine synthetase" evidence="3">
    <location>
        <begin position="181"/>
        <end position="309"/>
    </location>
</feature>
<protein>
    <recommendedName>
        <fullName evidence="3">Asparagine synthetase domain-containing protein</fullName>
    </recommendedName>
</protein>
<dbReference type="CDD" id="cd01991">
    <property type="entry name" value="Asn_synthase_B_C"/>
    <property type="match status" value="1"/>
</dbReference>
<dbReference type="AlphaFoldDB" id="A0A0N9W810"/>
<evidence type="ECO:0000259" key="3">
    <source>
        <dbReference type="Pfam" id="PF00733"/>
    </source>
</evidence>
<dbReference type="OrthoDB" id="9763290at2"/>
<reference evidence="4 5" key="2">
    <citation type="journal article" date="2018" name="Nature">
        <title>Mutant phenotypes for thousands of bacterial genes of unknown function.</title>
        <authorList>
            <person name="Price M.N."/>
            <person name="Wetmore K.M."/>
            <person name="Waters R.J."/>
            <person name="Callaghan M."/>
            <person name="Ray J."/>
            <person name="Liu H."/>
            <person name="Kuehl J.V."/>
            <person name="Melnyk R.A."/>
            <person name="Lamson J.S."/>
            <person name="Suh Y."/>
            <person name="Carlson H.K."/>
            <person name="Esquivel Z."/>
            <person name="Sadeeshkumar H."/>
            <person name="Chakraborty R."/>
            <person name="Zane G.M."/>
            <person name="Rubin B.E."/>
            <person name="Wall J.D."/>
            <person name="Visel A."/>
            <person name="Bristow J."/>
            <person name="Blow M.J."/>
            <person name="Arkin A.P."/>
            <person name="Deutschbauer A.M."/>
        </authorList>
    </citation>
    <scope>NUCLEOTIDE SEQUENCE [LARGE SCALE GENOMIC DNA]</scope>
    <source>
        <strain evidence="4 5">FW300-N2C3</strain>
    </source>
</reference>
<dbReference type="RefSeq" id="WP_060740047.1">
    <property type="nucleotide sequence ID" value="NZ_CP012831.1"/>
</dbReference>
<reference evidence="5" key="1">
    <citation type="submission" date="2015-09" db="EMBL/GenBank/DDBJ databases">
        <title>Whole genome sequence of Pseudomonas fluorescens FW300-N2C3.</title>
        <authorList>
            <person name="Ray J."/>
            <person name="Melnyk R."/>
            <person name="Deutschbauer A."/>
        </authorList>
    </citation>
    <scope>NUCLEOTIDE SEQUENCE [LARGE SCALE GENOMIC DNA]</scope>
    <source>
        <strain evidence="5">FW300-N2C3</strain>
    </source>
</reference>
<dbReference type="GO" id="GO:0006529">
    <property type="term" value="P:asparagine biosynthetic process"/>
    <property type="evidence" value="ECO:0007669"/>
    <property type="project" value="InterPro"/>
</dbReference>
<dbReference type="PANTHER" id="PTHR11772:SF2">
    <property type="entry name" value="ASPARAGINE SYNTHETASE [GLUTAMINE-HYDROLYZING]"/>
    <property type="match status" value="1"/>
</dbReference>
<dbReference type="InterPro" id="IPR014729">
    <property type="entry name" value="Rossmann-like_a/b/a_fold"/>
</dbReference>
<dbReference type="InterPro" id="IPR050795">
    <property type="entry name" value="Asn_Synthetase"/>
</dbReference>
<dbReference type="SUPFAM" id="SSF52402">
    <property type="entry name" value="Adenine nucleotide alpha hydrolases-like"/>
    <property type="match status" value="1"/>
</dbReference>
<evidence type="ECO:0000256" key="2">
    <source>
        <dbReference type="ARBA" id="ARBA00022840"/>
    </source>
</evidence>
<dbReference type="Pfam" id="PF00733">
    <property type="entry name" value="Asn_synthase"/>
    <property type="match status" value="2"/>
</dbReference>
<evidence type="ECO:0000313" key="5">
    <source>
        <dbReference type="Proteomes" id="UP000059425"/>
    </source>
</evidence>
<dbReference type="PANTHER" id="PTHR11772">
    <property type="entry name" value="ASPARAGINE SYNTHETASE"/>
    <property type="match status" value="1"/>
</dbReference>
<dbReference type="InterPro" id="IPR001962">
    <property type="entry name" value="Asn_synthase"/>
</dbReference>
<dbReference type="GO" id="GO:0004066">
    <property type="term" value="F:asparagine synthase (glutamine-hydrolyzing) activity"/>
    <property type="evidence" value="ECO:0007669"/>
    <property type="project" value="InterPro"/>
</dbReference>
<gene>
    <name evidence="4" type="ORF">AO356_12435</name>
</gene>
<dbReference type="GO" id="GO:0005829">
    <property type="term" value="C:cytosol"/>
    <property type="evidence" value="ECO:0007669"/>
    <property type="project" value="TreeGrafter"/>
</dbReference>
<dbReference type="EMBL" id="CP012831">
    <property type="protein sequence ID" value="ALI07589.1"/>
    <property type="molecule type" value="Genomic_DNA"/>
</dbReference>
<accession>A0A0N9W810</accession>
<proteinExistence type="predicted"/>
<evidence type="ECO:0000256" key="1">
    <source>
        <dbReference type="ARBA" id="ARBA00022741"/>
    </source>
</evidence>
<evidence type="ECO:0000313" key="4">
    <source>
        <dbReference type="EMBL" id="ALI07589.1"/>
    </source>
</evidence>
<name>A0A0N9W810_PSEFL</name>
<dbReference type="GO" id="GO:0005524">
    <property type="term" value="F:ATP binding"/>
    <property type="evidence" value="ECO:0007669"/>
    <property type="project" value="UniProtKB-KW"/>
</dbReference>
<dbReference type="Gene3D" id="3.40.50.620">
    <property type="entry name" value="HUPs"/>
    <property type="match status" value="1"/>
</dbReference>
<feature type="domain" description="Asparagine synthetase" evidence="3">
    <location>
        <begin position="339"/>
        <end position="436"/>
    </location>
</feature>
<organism evidence="4 5">
    <name type="scientific">Pseudomonas fluorescens</name>
    <dbReference type="NCBI Taxonomy" id="294"/>
    <lineage>
        <taxon>Bacteria</taxon>
        <taxon>Pseudomonadati</taxon>
        <taxon>Pseudomonadota</taxon>
        <taxon>Gammaproteobacteria</taxon>
        <taxon>Pseudomonadales</taxon>
        <taxon>Pseudomonadaceae</taxon>
        <taxon>Pseudomonas</taxon>
    </lineage>
</organism>
<keyword evidence="2" id="KW-0067">ATP-binding</keyword>
<dbReference type="Proteomes" id="UP000059425">
    <property type="component" value="Chromosome"/>
</dbReference>